<dbReference type="InterPro" id="IPR037120">
    <property type="entry name" value="Haem_peroxidase_sf_animal"/>
</dbReference>
<evidence type="ECO:0000256" key="4">
    <source>
        <dbReference type="ARBA" id="ARBA00023004"/>
    </source>
</evidence>
<dbReference type="GO" id="GO:0051213">
    <property type="term" value="F:dioxygenase activity"/>
    <property type="evidence" value="ECO:0007669"/>
    <property type="project" value="UniProtKB-KW"/>
</dbReference>
<comment type="caution">
    <text evidence="7">The sequence shown here is derived from an EMBL/GenBank/DDBJ whole genome shotgun (WGS) entry which is preliminary data.</text>
</comment>
<dbReference type="GO" id="GO:0004601">
    <property type="term" value="F:peroxidase activity"/>
    <property type="evidence" value="ECO:0007669"/>
    <property type="project" value="UniProtKB-KW"/>
</dbReference>
<evidence type="ECO:0000256" key="2">
    <source>
        <dbReference type="ARBA" id="ARBA00022964"/>
    </source>
</evidence>
<dbReference type="AlphaFoldDB" id="A0A1X2I840"/>
<evidence type="ECO:0000256" key="5">
    <source>
        <dbReference type="PIRSR" id="PIRSR619791-2"/>
    </source>
</evidence>
<dbReference type="OrthoDB" id="823504at2759"/>
<dbReference type="GO" id="GO:0020037">
    <property type="term" value="F:heme binding"/>
    <property type="evidence" value="ECO:0007669"/>
    <property type="project" value="InterPro"/>
</dbReference>
<keyword evidence="3" id="KW-0560">Oxidoreductase</keyword>
<organism evidence="7 8">
    <name type="scientific">Absidia repens</name>
    <dbReference type="NCBI Taxonomy" id="90262"/>
    <lineage>
        <taxon>Eukaryota</taxon>
        <taxon>Fungi</taxon>
        <taxon>Fungi incertae sedis</taxon>
        <taxon>Mucoromycota</taxon>
        <taxon>Mucoromycotina</taxon>
        <taxon>Mucoromycetes</taxon>
        <taxon>Mucorales</taxon>
        <taxon>Cunninghamellaceae</taxon>
        <taxon>Absidia</taxon>
    </lineage>
</organism>
<name>A0A1X2I840_9FUNG</name>
<reference evidence="7 8" key="1">
    <citation type="submission" date="2016-07" db="EMBL/GenBank/DDBJ databases">
        <title>Pervasive Adenine N6-methylation of Active Genes in Fungi.</title>
        <authorList>
            <consortium name="DOE Joint Genome Institute"/>
            <person name="Mondo S.J."/>
            <person name="Dannebaum R.O."/>
            <person name="Kuo R.C."/>
            <person name="Labutti K."/>
            <person name="Haridas S."/>
            <person name="Kuo A."/>
            <person name="Salamov A."/>
            <person name="Ahrendt S.R."/>
            <person name="Lipzen A."/>
            <person name="Sullivan W."/>
            <person name="Andreopoulos W.B."/>
            <person name="Clum A."/>
            <person name="Lindquist E."/>
            <person name="Daum C."/>
            <person name="Ramamoorthy G.K."/>
            <person name="Gryganskyi A."/>
            <person name="Culley D."/>
            <person name="Magnuson J.K."/>
            <person name="James T.Y."/>
            <person name="O'Malley M.A."/>
            <person name="Stajich J.E."/>
            <person name="Spatafora J.W."/>
            <person name="Visel A."/>
            <person name="Grigoriev I.V."/>
        </authorList>
    </citation>
    <scope>NUCLEOTIDE SEQUENCE [LARGE SCALE GENOMIC DNA]</scope>
    <source>
        <strain evidence="7 8">NRRL 1336</strain>
    </source>
</reference>
<dbReference type="SUPFAM" id="SSF48113">
    <property type="entry name" value="Heme-dependent peroxidases"/>
    <property type="match status" value="1"/>
</dbReference>
<feature type="binding site" description="axial binding residue" evidence="5">
    <location>
        <position position="307"/>
    </location>
    <ligand>
        <name>heme b</name>
        <dbReference type="ChEBI" id="CHEBI:60344"/>
    </ligand>
    <ligandPart>
        <name>Fe</name>
        <dbReference type="ChEBI" id="CHEBI:18248"/>
    </ligandPart>
</feature>
<evidence type="ECO:0000256" key="1">
    <source>
        <dbReference type="ARBA" id="ARBA00022723"/>
    </source>
</evidence>
<evidence type="ECO:0000313" key="8">
    <source>
        <dbReference type="Proteomes" id="UP000193560"/>
    </source>
</evidence>
<dbReference type="GO" id="GO:0006979">
    <property type="term" value="P:response to oxidative stress"/>
    <property type="evidence" value="ECO:0007669"/>
    <property type="project" value="InterPro"/>
</dbReference>
<dbReference type="EMBL" id="MCGE01000021">
    <property type="protein sequence ID" value="ORZ11460.1"/>
    <property type="molecule type" value="Genomic_DNA"/>
</dbReference>
<dbReference type="GO" id="GO:0006631">
    <property type="term" value="P:fatty acid metabolic process"/>
    <property type="evidence" value="ECO:0007669"/>
    <property type="project" value="UniProtKB-ARBA"/>
</dbReference>
<keyword evidence="1 5" id="KW-0479">Metal-binding</keyword>
<evidence type="ECO:0000313" key="7">
    <source>
        <dbReference type="EMBL" id="ORZ11460.1"/>
    </source>
</evidence>
<dbReference type="InterPro" id="IPR010255">
    <property type="entry name" value="Haem_peroxidase_sf"/>
</dbReference>
<proteinExistence type="predicted"/>
<sequence>MRGVIERMMSTHALVNDRSNTFEAVMLILSNLGPDQQHLADELSQPLVTVYEDNFKKPFINFAGFHFRTADGSYNCIQNPDMGKAGSYYARTVNSMAPVNEQLPPAHLVFERLLKRPEGQFTPHKSGINMLLFYLAIIITHDVFYTDRKDVNRNLTTGYLDLSTLYGFNRKDQESVRQMKLGLLNNDQWFDKRLVIQPPGVGALMVLFSRNHNYIAGKLLDINENGRFSFGPGKPLATAQDQDEELFQTARLINTGCLSNVIIRDYIRAILGTSQNSDFVWDPFKQPAYPMHGNQVSIEFNVIYRWHAAIGKQDEDWLNSVMAALGPSLRNHNQGRAAAAAAATAATATAAAESVSRKFKPSFSSTGSSRRGDGDPNGTDQSVFEALLPAFNTHFGKATKQELEKGWPLAGARRDPTTGLFKDHELARLLRRGYTQVAAELGHGLGTPAALAPVEIAGIMQARQLKCCYFNEFREFLNLAPLRTFEDFSEKPEVQQALEELYGHPDKVELYVGILVERSKVVGLRLPYTVSRAILSDAVNLLRNDRILTQEMKPSTLTNWGYQFIQGDPQVHGRIFPKLINLHLSHANANGEPVFTSEQIANLFTIPDFTPPL</sequence>
<keyword evidence="8" id="KW-1185">Reference proteome</keyword>
<dbReference type="GO" id="GO:0046872">
    <property type="term" value="F:metal ion binding"/>
    <property type="evidence" value="ECO:0007669"/>
    <property type="project" value="UniProtKB-KW"/>
</dbReference>
<keyword evidence="2" id="KW-0223">Dioxygenase</keyword>
<keyword evidence="7" id="KW-0575">Peroxidase</keyword>
<dbReference type="InterPro" id="IPR050783">
    <property type="entry name" value="Oxylipin_biosynth_metab"/>
</dbReference>
<dbReference type="Gene3D" id="1.10.640.10">
    <property type="entry name" value="Haem peroxidase domain superfamily, animal type"/>
    <property type="match status" value="1"/>
</dbReference>
<dbReference type="PANTHER" id="PTHR11903:SF37">
    <property type="entry name" value="PSI-PRODUCING OXYGENASE A"/>
    <property type="match status" value="1"/>
</dbReference>
<dbReference type="STRING" id="90262.A0A1X2I840"/>
<evidence type="ECO:0000256" key="6">
    <source>
        <dbReference type="SAM" id="MobiDB-lite"/>
    </source>
</evidence>
<accession>A0A1X2I840</accession>
<gene>
    <name evidence="7" type="ORF">BCR42DRAFT_469225</name>
</gene>
<dbReference type="InterPro" id="IPR019791">
    <property type="entry name" value="Haem_peroxidase_animal"/>
</dbReference>
<evidence type="ECO:0000256" key="3">
    <source>
        <dbReference type="ARBA" id="ARBA00023002"/>
    </source>
</evidence>
<protein>
    <submittedName>
        <fullName evidence="7">Heme peroxidase</fullName>
    </submittedName>
</protein>
<feature type="region of interest" description="Disordered" evidence="6">
    <location>
        <begin position="359"/>
        <end position="379"/>
    </location>
</feature>
<dbReference type="Proteomes" id="UP000193560">
    <property type="component" value="Unassembled WGS sequence"/>
</dbReference>
<keyword evidence="5" id="KW-0349">Heme</keyword>
<dbReference type="PANTHER" id="PTHR11903">
    <property type="entry name" value="PROSTAGLANDIN G/H SYNTHASE"/>
    <property type="match status" value="1"/>
</dbReference>
<keyword evidence="4 5" id="KW-0408">Iron</keyword>
<dbReference type="Pfam" id="PF03098">
    <property type="entry name" value="An_peroxidase"/>
    <property type="match status" value="3"/>
</dbReference>
<dbReference type="PROSITE" id="PS50292">
    <property type="entry name" value="PEROXIDASE_3"/>
    <property type="match status" value="1"/>
</dbReference>